<dbReference type="Pfam" id="PF03707">
    <property type="entry name" value="MHYT"/>
    <property type="match status" value="2"/>
</dbReference>
<dbReference type="InterPro" id="IPR005330">
    <property type="entry name" value="MHYT_dom"/>
</dbReference>
<comment type="caution">
    <text evidence="3">The sequence shown here is derived from an EMBL/GenBank/DDBJ whole genome shotgun (WGS) entry which is preliminary data.</text>
</comment>
<dbReference type="AlphaFoldDB" id="A0A9W6PA08"/>
<feature type="transmembrane region" description="Helical" evidence="1">
    <location>
        <begin position="112"/>
        <end position="132"/>
    </location>
</feature>
<feature type="transmembrane region" description="Helical" evidence="1">
    <location>
        <begin position="15"/>
        <end position="32"/>
    </location>
</feature>
<feature type="transmembrane region" description="Helical" evidence="1">
    <location>
        <begin position="82"/>
        <end position="105"/>
    </location>
</feature>
<keyword evidence="1" id="KW-0812">Transmembrane</keyword>
<dbReference type="PANTHER" id="PTHR35152">
    <property type="entry name" value="DOMAIN SIGNALLING PROTEIN, PUTATIVE (AFU_ORTHOLOGUE AFUA_5G11310)-RELATED"/>
    <property type="match status" value="1"/>
</dbReference>
<accession>A0A9W6PA08</accession>
<organism evidence="3 4">
    <name type="scientific">Nocardiopsis ansamitocini</name>
    <dbReference type="NCBI Taxonomy" id="1670832"/>
    <lineage>
        <taxon>Bacteria</taxon>
        <taxon>Bacillati</taxon>
        <taxon>Actinomycetota</taxon>
        <taxon>Actinomycetes</taxon>
        <taxon>Streptosporangiales</taxon>
        <taxon>Nocardiopsidaceae</taxon>
        <taxon>Nocardiopsis</taxon>
    </lineage>
</organism>
<dbReference type="GO" id="GO:0016020">
    <property type="term" value="C:membrane"/>
    <property type="evidence" value="ECO:0007669"/>
    <property type="project" value="UniProtKB-UniRule"/>
</dbReference>
<keyword evidence="1" id="KW-0472">Membrane</keyword>
<feature type="transmembrane region" description="Helical" evidence="1">
    <location>
        <begin position="144"/>
        <end position="165"/>
    </location>
</feature>
<feature type="transmembrane region" description="Helical" evidence="1">
    <location>
        <begin position="172"/>
        <end position="191"/>
    </location>
</feature>
<evidence type="ECO:0000259" key="2">
    <source>
        <dbReference type="PROSITE" id="PS50924"/>
    </source>
</evidence>
<gene>
    <name evidence="3" type="ORF">Nans01_47200</name>
</gene>
<feature type="transmembrane region" description="Helical" evidence="1">
    <location>
        <begin position="219"/>
        <end position="240"/>
    </location>
</feature>
<evidence type="ECO:0000313" key="3">
    <source>
        <dbReference type="EMBL" id="GLU50369.1"/>
    </source>
</evidence>
<proteinExistence type="predicted"/>
<reference evidence="3" key="1">
    <citation type="submission" date="2023-02" db="EMBL/GenBank/DDBJ databases">
        <title>Nocardiopsis ansamitocini NBRC 112285.</title>
        <authorList>
            <person name="Ichikawa N."/>
            <person name="Sato H."/>
            <person name="Tonouchi N."/>
        </authorList>
    </citation>
    <scope>NUCLEOTIDE SEQUENCE</scope>
    <source>
        <strain evidence="3">NBRC 112285</strain>
    </source>
</reference>
<feature type="transmembrane region" description="Helical" evidence="1">
    <location>
        <begin position="44"/>
        <end position="70"/>
    </location>
</feature>
<dbReference type="EMBL" id="BSQG01000014">
    <property type="protein sequence ID" value="GLU50369.1"/>
    <property type="molecule type" value="Genomic_DNA"/>
</dbReference>
<sequence length="283" mass="29019">MQEIQHFSYGFVTPGLAYLVSFVGSLLGLAATSRARTGEGAIRWVWLGVGAISIGFTGIWAMHFIAMVGFGAPGVSIRYDMLLTVLSALLATAFVGVGLTMVTLLDQSAKSLLLAGTITGLGVAGMHYTGVASMRLNGHLTHDYVFVAVAVVIAVVAATAALWAILNVRGKLATVGAALVMGVAVSSMHYVGMLGMGVEAHTGTTAALTALDGAGASDVFVPLSVALTVFSVLLALVVILSPSAEEVAEEQRVTAELNRLTSAALDGDASFSPGASGGRHERR</sequence>
<dbReference type="Proteomes" id="UP001165092">
    <property type="component" value="Unassembled WGS sequence"/>
</dbReference>
<dbReference type="PROSITE" id="PS50924">
    <property type="entry name" value="MHYT"/>
    <property type="match status" value="1"/>
</dbReference>
<feature type="domain" description="MHYT" evidence="2">
    <location>
        <begin position="9"/>
        <end position="199"/>
    </location>
</feature>
<evidence type="ECO:0000313" key="4">
    <source>
        <dbReference type="Proteomes" id="UP001165092"/>
    </source>
</evidence>
<keyword evidence="1" id="KW-1133">Transmembrane helix</keyword>
<keyword evidence="4" id="KW-1185">Reference proteome</keyword>
<dbReference type="PANTHER" id="PTHR35152:SF1">
    <property type="entry name" value="DOMAIN SIGNALLING PROTEIN, PUTATIVE (AFU_ORTHOLOGUE AFUA_5G11310)-RELATED"/>
    <property type="match status" value="1"/>
</dbReference>
<name>A0A9W6PA08_9ACTN</name>
<evidence type="ECO:0000256" key="1">
    <source>
        <dbReference type="PROSITE-ProRule" id="PRU00244"/>
    </source>
</evidence>
<protein>
    <submittedName>
        <fullName evidence="3">Membrane protein</fullName>
    </submittedName>
</protein>